<protein>
    <submittedName>
        <fullName evidence="2">Ribosomal-protein-serine acetyltransferase</fullName>
    </submittedName>
</protein>
<accession>A0A1H2X2C8</accession>
<dbReference type="SUPFAM" id="SSF55729">
    <property type="entry name" value="Acyl-CoA N-acyltransferases (Nat)"/>
    <property type="match status" value="1"/>
</dbReference>
<dbReference type="InterPro" id="IPR000182">
    <property type="entry name" value="GNAT_dom"/>
</dbReference>
<reference evidence="2 3" key="1">
    <citation type="submission" date="2016-10" db="EMBL/GenBank/DDBJ databases">
        <authorList>
            <person name="de Groot N.N."/>
        </authorList>
    </citation>
    <scope>NUCLEOTIDE SEQUENCE [LARGE SCALE GENOMIC DNA]</scope>
    <source>
        <strain evidence="2 3">DSM 23126</strain>
    </source>
</reference>
<dbReference type="Gene3D" id="3.40.630.30">
    <property type="match status" value="1"/>
</dbReference>
<organism evidence="2 3">
    <name type="scientific">Marinococcus luteus</name>
    <dbReference type="NCBI Taxonomy" id="1122204"/>
    <lineage>
        <taxon>Bacteria</taxon>
        <taxon>Bacillati</taxon>
        <taxon>Bacillota</taxon>
        <taxon>Bacilli</taxon>
        <taxon>Bacillales</taxon>
        <taxon>Bacillaceae</taxon>
        <taxon>Marinococcus</taxon>
    </lineage>
</organism>
<dbReference type="InterPro" id="IPR016181">
    <property type="entry name" value="Acyl_CoA_acyltransferase"/>
</dbReference>
<feature type="domain" description="N-acetyltransferase" evidence="1">
    <location>
        <begin position="10"/>
        <end position="178"/>
    </location>
</feature>
<evidence type="ECO:0000313" key="3">
    <source>
        <dbReference type="Proteomes" id="UP000199488"/>
    </source>
</evidence>
<dbReference type="Pfam" id="PF13302">
    <property type="entry name" value="Acetyltransf_3"/>
    <property type="match status" value="1"/>
</dbReference>
<keyword evidence="2" id="KW-0808">Transferase</keyword>
<evidence type="ECO:0000259" key="1">
    <source>
        <dbReference type="PROSITE" id="PS51186"/>
    </source>
</evidence>
<dbReference type="AlphaFoldDB" id="A0A1H2X2C8"/>
<dbReference type="PROSITE" id="PS51186">
    <property type="entry name" value="GNAT"/>
    <property type="match status" value="1"/>
</dbReference>
<dbReference type="PANTHER" id="PTHR43441">
    <property type="entry name" value="RIBOSOMAL-PROTEIN-SERINE ACETYLTRANSFERASE"/>
    <property type="match status" value="1"/>
</dbReference>
<dbReference type="InterPro" id="IPR051908">
    <property type="entry name" value="Ribosomal_N-acetyltransferase"/>
</dbReference>
<dbReference type="GO" id="GO:0005737">
    <property type="term" value="C:cytoplasm"/>
    <property type="evidence" value="ECO:0007669"/>
    <property type="project" value="TreeGrafter"/>
</dbReference>
<dbReference type="OrthoDB" id="9799321at2"/>
<dbReference type="GO" id="GO:1990189">
    <property type="term" value="F:protein N-terminal-serine acetyltransferase activity"/>
    <property type="evidence" value="ECO:0007669"/>
    <property type="project" value="TreeGrafter"/>
</dbReference>
<dbReference type="Proteomes" id="UP000199488">
    <property type="component" value="Unassembled WGS sequence"/>
</dbReference>
<dbReference type="PANTHER" id="PTHR43441:SF12">
    <property type="entry name" value="RIBOSOMAL N-ACETYLTRANSFERASE YDAF-RELATED"/>
    <property type="match status" value="1"/>
</dbReference>
<keyword evidence="3" id="KW-1185">Reference proteome</keyword>
<proteinExistence type="predicted"/>
<dbReference type="EMBL" id="FNNC01000006">
    <property type="protein sequence ID" value="SDW86896.1"/>
    <property type="molecule type" value="Genomic_DNA"/>
</dbReference>
<name>A0A1H2X2C8_9BACI</name>
<evidence type="ECO:0000313" key="2">
    <source>
        <dbReference type="EMBL" id="SDW86896.1"/>
    </source>
</evidence>
<dbReference type="GO" id="GO:0008999">
    <property type="term" value="F:protein-N-terminal-alanine acetyltransferase activity"/>
    <property type="evidence" value="ECO:0007669"/>
    <property type="project" value="TreeGrafter"/>
</dbReference>
<dbReference type="RefSeq" id="WP_091615936.1">
    <property type="nucleotide sequence ID" value="NZ_FNNC01000006.1"/>
</dbReference>
<dbReference type="STRING" id="1122204.SAMN05421781_2609"/>
<gene>
    <name evidence="2" type="ORF">SAMN05421781_2609</name>
</gene>
<sequence>MFAYKINDRLELLLLQKEHAGELFALIDKNREHLKEWMNWVDNVQSAQDTAANIERTLQQAAAGDGFRAGIRFEGDLVGVINYHEVDWGNKKTSLGYWLGEEYEGKGIMTQAVEAFTNYAFDRMDLHRVEIRCAEKNKKSRAVPEKLGFHLEGTLKESERLAGGYVNQVVYGMVNTKNESS</sequence>